<accession>A0ABU0YM29</accession>
<dbReference type="PROSITE" id="PS51704">
    <property type="entry name" value="GP_PDE"/>
    <property type="match status" value="1"/>
</dbReference>
<gene>
    <name evidence="2" type="ORF">Q8A70_11040</name>
</gene>
<dbReference type="Proteomes" id="UP001230156">
    <property type="component" value="Unassembled WGS sequence"/>
</dbReference>
<feature type="domain" description="GP-PDE" evidence="1">
    <location>
        <begin position="14"/>
        <end position="272"/>
    </location>
</feature>
<dbReference type="Pfam" id="PF16387">
    <property type="entry name" value="DUF4996"/>
    <property type="match status" value="1"/>
</dbReference>
<organism evidence="2 3">
    <name type="scientific">Dongia sedimenti</name>
    <dbReference type="NCBI Taxonomy" id="3064282"/>
    <lineage>
        <taxon>Bacteria</taxon>
        <taxon>Pseudomonadati</taxon>
        <taxon>Pseudomonadota</taxon>
        <taxon>Alphaproteobacteria</taxon>
        <taxon>Rhodospirillales</taxon>
        <taxon>Dongiaceae</taxon>
        <taxon>Dongia</taxon>
    </lineage>
</organism>
<evidence type="ECO:0000313" key="2">
    <source>
        <dbReference type="EMBL" id="MDQ7248205.1"/>
    </source>
</evidence>
<name>A0ABU0YM29_9PROT</name>
<dbReference type="EMBL" id="JAUYVI010000003">
    <property type="protein sequence ID" value="MDQ7248205.1"/>
    <property type="molecule type" value="Genomic_DNA"/>
</dbReference>
<dbReference type="CDD" id="cd08566">
    <property type="entry name" value="GDPD_AtGDE_like"/>
    <property type="match status" value="1"/>
</dbReference>
<proteinExistence type="predicted"/>
<dbReference type="PANTHER" id="PTHR46320:SF1">
    <property type="entry name" value="GLYCEROPHOSPHODIESTER PHOSPHODIESTERASE 1"/>
    <property type="match status" value="1"/>
</dbReference>
<comment type="caution">
    <text evidence="2">The sequence shown here is derived from an EMBL/GenBank/DDBJ whole genome shotgun (WGS) entry which is preliminary data.</text>
</comment>
<dbReference type="SUPFAM" id="SSF51695">
    <property type="entry name" value="PLC-like phosphodiesterases"/>
    <property type="match status" value="1"/>
</dbReference>
<reference evidence="3" key="1">
    <citation type="submission" date="2023-08" db="EMBL/GenBank/DDBJ databases">
        <title>Rhodospirillaceae gen. nov., a novel taxon isolated from the Yangtze River Yuezi River estuary sludge.</title>
        <authorList>
            <person name="Ruan L."/>
        </authorList>
    </citation>
    <scope>NUCLEOTIDE SEQUENCE [LARGE SCALE GENOMIC DNA]</scope>
    <source>
        <strain evidence="3">R-7</strain>
    </source>
</reference>
<sequence length="287" mass="30834">MTFKDFIADPARPCAVVAHRGAWQNDGPGAPENSLAALERAIALGCAIVEVDIQQSADGDLFLLHDDTLQRMAGVDARADTLTLAELQRLRLRRGDGGPDRVMTAETIPSFDAVLETARGRVFLDLDVKHPAQMPAVAARVKAMGMQDQVDLKERIDSTAARAWLQAQPGLDGIPFMGKALFRGAAADATAAEVIALRPFMCEAEFDRLETLAAQAERLRAAGIALWVNTLDSVSSAGFTDTAARADPDAVWGRLIAAGVSVIQTDAVEELLGYVGRENLEIVEWSR</sequence>
<dbReference type="InterPro" id="IPR017946">
    <property type="entry name" value="PLC-like_Pdiesterase_TIM-brl"/>
</dbReference>
<dbReference type="PANTHER" id="PTHR46320">
    <property type="entry name" value="GLYCEROPHOSPHODIESTER PHOSPHODIESTERASE 1"/>
    <property type="match status" value="1"/>
</dbReference>
<evidence type="ECO:0000313" key="3">
    <source>
        <dbReference type="Proteomes" id="UP001230156"/>
    </source>
</evidence>
<protein>
    <submittedName>
        <fullName evidence="2">Glycerophosphodiester phosphodiesterase family protein</fullName>
    </submittedName>
</protein>
<dbReference type="InterPro" id="IPR030395">
    <property type="entry name" value="GP_PDE_dom"/>
</dbReference>
<dbReference type="RefSeq" id="WP_379955652.1">
    <property type="nucleotide sequence ID" value="NZ_JAUYVI010000003.1"/>
</dbReference>
<dbReference type="Gene3D" id="3.20.20.190">
    <property type="entry name" value="Phosphatidylinositol (PI) phosphodiesterase"/>
    <property type="match status" value="1"/>
</dbReference>
<dbReference type="InterPro" id="IPR032160">
    <property type="entry name" value="DUF4996"/>
</dbReference>
<keyword evidence="3" id="KW-1185">Reference proteome</keyword>
<dbReference type="Pfam" id="PF03009">
    <property type="entry name" value="GDPD"/>
    <property type="match status" value="1"/>
</dbReference>
<evidence type="ECO:0000259" key="1">
    <source>
        <dbReference type="PROSITE" id="PS51704"/>
    </source>
</evidence>